<proteinExistence type="inferred from homology"/>
<keyword evidence="3" id="KW-0547">Nucleotide-binding</keyword>
<evidence type="ECO:0000256" key="9">
    <source>
        <dbReference type="ARBA" id="ARBA00034617"/>
    </source>
</evidence>
<gene>
    <name evidence="15" type="ORF">ACFSTG_13965</name>
</gene>
<dbReference type="CDD" id="cd17920">
    <property type="entry name" value="DEXHc_RecQ"/>
    <property type="match status" value="1"/>
</dbReference>
<dbReference type="EMBL" id="JBHULT010000012">
    <property type="protein sequence ID" value="MFD2519010.1"/>
    <property type="molecule type" value="Genomic_DNA"/>
</dbReference>
<evidence type="ECO:0000256" key="2">
    <source>
        <dbReference type="ARBA" id="ARBA00022723"/>
    </source>
</evidence>
<dbReference type="Gene3D" id="1.10.10.10">
    <property type="entry name" value="Winged helix-like DNA-binding domain superfamily/Winged helix DNA-binding domain"/>
    <property type="match status" value="1"/>
</dbReference>
<keyword evidence="7" id="KW-0238">DNA-binding</keyword>
<keyword evidence="8" id="KW-0413">Isomerase</keyword>
<dbReference type="SUPFAM" id="SSF52540">
    <property type="entry name" value="P-loop containing nucleoside triphosphate hydrolases"/>
    <property type="match status" value="1"/>
</dbReference>
<feature type="domain" description="Helicase C-terminal" evidence="14">
    <location>
        <begin position="220"/>
        <end position="363"/>
    </location>
</feature>
<evidence type="ECO:0000256" key="1">
    <source>
        <dbReference type="ARBA" id="ARBA00005446"/>
    </source>
</evidence>
<dbReference type="InterPro" id="IPR036388">
    <property type="entry name" value="WH-like_DNA-bd_sf"/>
</dbReference>
<dbReference type="InterPro" id="IPR011545">
    <property type="entry name" value="DEAD/DEAH_box_helicase_dom"/>
</dbReference>
<dbReference type="RefSeq" id="WP_380754345.1">
    <property type="nucleotide sequence ID" value="NZ_JBHULT010000012.1"/>
</dbReference>
<evidence type="ECO:0000256" key="11">
    <source>
        <dbReference type="ARBA" id="ARBA00044535"/>
    </source>
</evidence>
<dbReference type="PROSITE" id="PS51194">
    <property type="entry name" value="HELICASE_CTER"/>
    <property type="match status" value="1"/>
</dbReference>
<comment type="caution">
    <text evidence="15">The sequence shown here is derived from an EMBL/GenBank/DDBJ whole genome shotgun (WGS) entry which is preliminary data.</text>
</comment>
<keyword evidence="16" id="KW-1185">Reference proteome</keyword>
<dbReference type="Pfam" id="PF16124">
    <property type="entry name" value="RecQ_Zn_bind"/>
    <property type="match status" value="1"/>
</dbReference>
<name>A0ABW5J249_9FLAO</name>
<dbReference type="InterPro" id="IPR014001">
    <property type="entry name" value="Helicase_ATP-bd"/>
</dbReference>
<dbReference type="Pfam" id="PF00270">
    <property type="entry name" value="DEAD"/>
    <property type="match status" value="1"/>
</dbReference>
<dbReference type="InterPro" id="IPR004589">
    <property type="entry name" value="DNA_helicase_ATP-dep_RecQ"/>
</dbReference>
<organism evidence="15 16">
    <name type="scientific">Salinimicrobium flavum</name>
    <dbReference type="NCBI Taxonomy" id="1737065"/>
    <lineage>
        <taxon>Bacteria</taxon>
        <taxon>Pseudomonadati</taxon>
        <taxon>Bacteroidota</taxon>
        <taxon>Flavobacteriia</taxon>
        <taxon>Flavobacteriales</taxon>
        <taxon>Flavobacteriaceae</taxon>
        <taxon>Salinimicrobium</taxon>
    </lineage>
</organism>
<dbReference type="PROSITE" id="PS51192">
    <property type="entry name" value="HELICASE_ATP_BIND_1"/>
    <property type="match status" value="1"/>
</dbReference>
<evidence type="ECO:0000313" key="16">
    <source>
        <dbReference type="Proteomes" id="UP001597468"/>
    </source>
</evidence>
<keyword evidence="5 15" id="KW-0347">Helicase</keyword>
<reference evidence="16" key="1">
    <citation type="journal article" date="2019" name="Int. J. Syst. Evol. Microbiol.">
        <title>The Global Catalogue of Microorganisms (GCM) 10K type strain sequencing project: providing services to taxonomists for standard genome sequencing and annotation.</title>
        <authorList>
            <consortium name="The Broad Institute Genomics Platform"/>
            <consortium name="The Broad Institute Genome Sequencing Center for Infectious Disease"/>
            <person name="Wu L."/>
            <person name="Ma J."/>
        </authorList>
    </citation>
    <scope>NUCLEOTIDE SEQUENCE [LARGE SCALE GENOMIC DNA]</scope>
    <source>
        <strain evidence="16">KCTC 42585</strain>
    </source>
</reference>
<dbReference type="PANTHER" id="PTHR13710:SF105">
    <property type="entry name" value="ATP-DEPENDENT DNA HELICASE Q1"/>
    <property type="match status" value="1"/>
</dbReference>
<dbReference type="InterPro" id="IPR027417">
    <property type="entry name" value="P-loop_NTPase"/>
</dbReference>
<comment type="similarity">
    <text evidence="1">Belongs to the helicase family. RecQ subfamily.</text>
</comment>
<evidence type="ECO:0000259" key="13">
    <source>
        <dbReference type="PROSITE" id="PS51192"/>
    </source>
</evidence>
<keyword evidence="2" id="KW-0479">Metal-binding</keyword>
<dbReference type="InterPro" id="IPR001650">
    <property type="entry name" value="Helicase_C-like"/>
</dbReference>
<accession>A0ABW5J249</accession>
<protein>
    <recommendedName>
        <fullName evidence="11">ATP-dependent DNA helicase RecQ</fullName>
        <ecNumber evidence="10">5.6.2.4</ecNumber>
    </recommendedName>
    <alternativeName>
        <fullName evidence="12">DNA 3'-5' helicase RecQ</fullName>
    </alternativeName>
</protein>
<evidence type="ECO:0000313" key="15">
    <source>
        <dbReference type="EMBL" id="MFD2519010.1"/>
    </source>
</evidence>
<keyword evidence="4" id="KW-0378">Hydrolase</keyword>
<dbReference type="NCBIfam" id="TIGR00614">
    <property type="entry name" value="recQ_fam"/>
    <property type="match status" value="1"/>
</dbReference>
<dbReference type="Gene3D" id="3.40.50.300">
    <property type="entry name" value="P-loop containing nucleotide triphosphate hydrolases"/>
    <property type="match status" value="2"/>
</dbReference>
<dbReference type="SMART" id="SM00487">
    <property type="entry name" value="DEXDc"/>
    <property type="match status" value="1"/>
</dbReference>
<dbReference type="EC" id="5.6.2.4" evidence="10"/>
<evidence type="ECO:0000256" key="8">
    <source>
        <dbReference type="ARBA" id="ARBA00023235"/>
    </source>
</evidence>
<evidence type="ECO:0000259" key="14">
    <source>
        <dbReference type="PROSITE" id="PS51194"/>
    </source>
</evidence>
<evidence type="ECO:0000256" key="3">
    <source>
        <dbReference type="ARBA" id="ARBA00022741"/>
    </source>
</evidence>
<dbReference type="InterPro" id="IPR032284">
    <property type="entry name" value="RecQ_Zn-bd"/>
</dbReference>
<keyword evidence="6" id="KW-0067">ATP-binding</keyword>
<evidence type="ECO:0000256" key="6">
    <source>
        <dbReference type="ARBA" id="ARBA00022840"/>
    </source>
</evidence>
<dbReference type="PANTHER" id="PTHR13710">
    <property type="entry name" value="DNA HELICASE RECQ FAMILY MEMBER"/>
    <property type="match status" value="1"/>
</dbReference>
<sequence length="637" mass="72297">MTTLSNPEAILKKYWGFDTFRPLQKEIISEALTGKDVVALLPTGGGKSLCFQVPALLKPGICIVVSPLIALMEDQVNALQAKDIKAMALTGGIPFAEVDTMLDNCIYGNYKFLYLSPERLQQELVQERIRQMDVNLIAVDEAHCISQWGHDFRPAYRNIALLRGLKPEVPVMALTATATQTVVKDMATQLELKDPAILQKSFLRENLAYMVKEVQDKNYYLEQLLQEHSDSGIIYVRSRKATIEIAEFLQKKGVSATSFHGGLQKDEKSKRLQSWLKDEHRIMVATSAFGMGIDKPDVGTVVHMNLPESLESYFQEAGRAGRNGKAAKAVILTNQSDIPLLKNQFLNTLPSVEMIKLVFRKLVAYFRVAYGEGEGTVHHFNFYEFCSKYELNTLQAYNAILLLDRTSVLSLSEQFQKKTKIRFAVTSRQLSFYLEANPKFEAVTKAILRTYGGVFDAPVEINLQIVCNKAGTTQPEAAKLLERLQHENIAEFEHDQHDTRVTFLVPREDDITINPLIPYIRLQIDTKKEKINEVLKYVGNNNRCRSEQLLQYFGETRTSPCGICSVCKPSEEKLTRELMKKIYFKIIGLLEEKEHSSREFTEKLEFSEKHVLKVLQVLVEKGALEITAGNKYKLKHL</sequence>
<dbReference type="Pfam" id="PF00271">
    <property type="entry name" value="Helicase_C"/>
    <property type="match status" value="1"/>
</dbReference>
<dbReference type="Proteomes" id="UP001597468">
    <property type="component" value="Unassembled WGS sequence"/>
</dbReference>
<evidence type="ECO:0000256" key="10">
    <source>
        <dbReference type="ARBA" id="ARBA00034808"/>
    </source>
</evidence>
<dbReference type="GO" id="GO:0004386">
    <property type="term" value="F:helicase activity"/>
    <property type="evidence" value="ECO:0007669"/>
    <property type="project" value="UniProtKB-KW"/>
</dbReference>
<evidence type="ECO:0000256" key="5">
    <source>
        <dbReference type="ARBA" id="ARBA00022806"/>
    </source>
</evidence>
<evidence type="ECO:0000256" key="4">
    <source>
        <dbReference type="ARBA" id="ARBA00022801"/>
    </source>
</evidence>
<dbReference type="SMART" id="SM00490">
    <property type="entry name" value="HELICc"/>
    <property type="match status" value="1"/>
</dbReference>
<evidence type="ECO:0000256" key="12">
    <source>
        <dbReference type="ARBA" id="ARBA00044550"/>
    </source>
</evidence>
<feature type="domain" description="Helicase ATP-binding" evidence="13">
    <location>
        <begin position="28"/>
        <end position="196"/>
    </location>
</feature>
<comment type="catalytic activity">
    <reaction evidence="9">
        <text>Couples ATP hydrolysis with the unwinding of duplex DNA by translocating in the 3'-5' direction.</text>
        <dbReference type="EC" id="5.6.2.4"/>
    </reaction>
</comment>
<evidence type="ECO:0000256" key="7">
    <source>
        <dbReference type="ARBA" id="ARBA00023125"/>
    </source>
</evidence>